<evidence type="ECO:0000256" key="1">
    <source>
        <dbReference type="ARBA" id="ARBA00005256"/>
    </source>
</evidence>
<feature type="domain" description="PDZ" evidence="4">
    <location>
        <begin position="148"/>
        <end position="194"/>
    </location>
</feature>
<dbReference type="EMBL" id="JAQOWY010000178">
    <property type="protein sequence ID" value="KAK1848199.1"/>
    <property type="molecule type" value="Genomic_DNA"/>
</dbReference>
<keyword evidence="6" id="KW-0647">Proteasome</keyword>
<dbReference type="GO" id="GO:0005737">
    <property type="term" value="C:cytoplasm"/>
    <property type="evidence" value="ECO:0007669"/>
    <property type="project" value="TreeGrafter"/>
</dbReference>
<sequence>MGLPLRMNNIHAPTVPSGPTTSAAKNGHLHRLNFAELQKKKDDMEAELKALGAVLDSHGVDMSTPLTTRDGFPRADIDVAQVRTTRACIIHLRNDYKDLMVLVEKHLHEHFASLQEDDETQPAPSRGDIGFLPDHVPLETLQEPFAKVNSVIPGSPADEAGLKPNDEIRNIGYVSLANHDNLKKVAECVQGNEGVTTGAGSGVEAWFRHTARTTTHIDADTQLGRPRLVGLSYHSTVRMRR</sequence>
<dbReference type="InterPro" id="IPR041489">
    <property type="entry name" value="PDZ_6"/>
</dbReference>
<dbReference type="GO" id="GO:0070682">
    <property type="term" value="P:proteasome regulatory particle assembly"/>
    <property type="evidence" value="ECO:0007669"/>
    <property type="project" value="InterPro"/>
</dbReference>
<dbReference type="AlphaFoldDB" id="A0AAD9AIH4"/>
<evidence type="ECO:0000256" key="2">
    <source>
        <dbReference type="ARBA" id="ARBA00023186"/>
    </source>
</evidence>
<keyword evidence="2" id="KW-0143">Chaperone</keyword>
<dbReference type="Pfam" id="PF17820">
    <property type="entry name" value="PDZ_6"/>
    <property type="match status" value="1"/>
</dbReference>
<dbReference type="InterPro" id="IPR040815">
    <property type="entry name" value="Nas2_N"/>
</dbReference>
<dbReference type="InterPro" id="IPR036034">
    <property type="entry name" value="PDZ_sf"/>
</dbReference>
<feature type="region of interest" description="Disordered" evidence="3">
    <location>
        <begin position="1"/>
        <end position="25"/>
    </location>
</feature>
<dbReference type="Pfam" id="PF18265">
    <property type="entry name" value="Nas2_N"/>
    <property type="match status" value="1"/>
</dbReference>
<dbReference type="PANTHER" id="PTHR12651:SF1">
    <property type="entry name" value="26S PROTEASOME NON-ATPASE REGULATORY SUBUNIT 9"/>
    <property type="match status" value="1"/>
</dbReference>
<proteinExistence type="inferred from homology"/>
<feature type="domain" description="Nas2 N-terminal" evidence="5">
    <location>
        <begin position="35"/>
        <end position="112"/>
    </location>
</feature>
<organism evidence="6 7">
    <name type="scientific">Colletotrichum chrysophilum</name>
    <dbReference type="NCBI Taxonomy" id="1836956"/>
    <lineage>
        <taxon>Eukaryota</taxon>
        <taxon>Fungi</taxon>
        <taxon>Dikarya</taxon>
        <taxon>Ascomycota</taxon>
        <taxon>Pezizomycotina</taxon>
        <taxon>Sordariomycetes</taxon>
        <taxon>Hypocreomycetidae</taxon>
        <taxon>Glomerellales</taxon>
        <taxon>Glomerellaceae</taxon>
        <taxon>Colletotrichum</taxon>
        <taxon>Colletotrichum gloeosporioides species complex</taxon>
    </lineage>
</organism>
<dbReference type="GO" id="GO:0000502">
    <property type="term" value="C:proteasome complex"/>
    <property type="evidence" value="ECO:0007669"/>
    <property type="project" value="UniProtKB-KW"/>
</dbReference>
<keyword evidence="7" id="KW-1185">Reference proteome</keyword>
<dbReference type="InterPro" id="IPR035269">
    <property type="entry name" value="PSMD9"/>
</dbReference>
<evidence type="ECO:0000259" key="4">
    <source>
        <dbReference type="Pfam" id="PF17820"/>
    </source>
</evidence>
<dbReference type="SUPFAM" id="SSF50156">
    <property type="entry name" value="PDZ domain-like"/>
    <property type="match status" value="1"/>
</dbReference>
<accession>A0AAD9AIH4</accession>
<reference evidence="6" key="1">
    <citation type="submission" date="2023-01" db="EMBL/GenBank/DDBJ databases">
        <title>Colletotrichum chrysophilum M932 genome sequence.</title>
        <authorList>
            <person name="Baroncelli R."/>
        </authorList>
    </citation>
    <scope>NUCLEOTIDE SEQUENCE</scope>
    <source>
        <strain evidence="6">M932</strain>
    </source>
</reference>
<dbReference type="Proteomes" id="UP001243330">
    <property type="component" value="Unassembled WGS sequence"/>
</dbReference>
<gene>
    <name evidence="6" type="ORF">CCHR01_09173</name>
</gene>
<evidence type="ECO:0000313" key="6">
    <source>
        <dbReference type="EMBL" id="KAK1848199.1"/>
    </source>
</evidence>
<comment type="caution">
    <text evidence="6">The sequence shown here is derived from an EMBL/GenBank/DDBJ whole genome shotgun (WGS) entry which is preliminary data.</text>
</comment>
<evidence type="ECO:0000259" key="5">
    <source>
        <dbReference type="Pfam" id="PF18265"/>
    </source>
</evidence>
<name>A0AAD9AIH4_9PEZI</name>
<comment type="similarity">
    <text evidence="1">Belongs to the proteasome subunit p27 family.</text>
</comment>
<dbReference type="Gene3D" id="2.30.42.10">
    <property type="match status" value="1"/>
</dbReference>
<dbReference type="Gene3D" id="6.10.140.1710">
    <property type="match status" value="1"/>
</dbReference>
<protein>
    <submittedName>
        <fullName evidence="6">26s proteasome non-atpase regulatory subunit</fullName>
    </submittedName>
</protein>
<evidence type="ECO:0000256" key="3">
    <source>
        <dbReference type="SAM" id="MobiDB-lite"/>
    </source>
</evidence>
<dbReference type="PANTHER" id="PTHR12651">
    <property type="entry name" value="26S PROTEASOME NON-ATPASE REGULATORY SUBUNIT 9"/>
    <property type="match status" value="1"/>
</dbReference>
<dbReference type="GO" id="GO:0005634">
    <property type="term" value="C:nucleus"/>
    <property type="evidence" value="ECO:0007669"/>
    <property type="project" value="TreeGrafter"/>
</dbReference>
<evidence type="ECO:0000313" key="7">
    <source>
        <dbReference type="Proteomes" id="UP001243330"/>
    </source>
</evidence>